<gene>
    <name evidence="1" type="ORF">GCM10009119_16350</name>
</gene>
<proteinExistence type="predicted"/>
<sequence length="222" mass="25798">MRLQEDFGYEQKNRNMEHVLGPITHDILKKGLTYPEFRILTEKLVAEGKTTGANQSEAYLEYTRLNHQRMKRWDKTLKISTEMTALVQSISEPQVWTVITEAWCGDGAQSIPFLAAVADLNPVIDFRILMRDEYPEVMDEYLTNGARSIPKLISMTADLTCELFIWGPKPDYLITRLKEYKHDAKGLSYQDYSTEVHLWYARNRNHDLEQELIPLIQSTLIV</sequence>
<dbReference type="Pfam" id="PF14595">
    <property type="entry name" value="Thioredoxin_9"/>
    <property type="match status" value="1"/>
</dbReference>
<dbReference type="EMBL" id="BAAAFI010000007">
    <property type="protein sequence ID" value="GAA0878667.1"/>
    <property type="molecule type" value="Genomic_DNA"/>
</dbReference>
<dbReference type="Gene3D" id="3.40.30.10">
    <property type="entry name" value="Glutaredoxin"/>
    <property type="match status" value="1"/>
</dbReference>
<reference evidence="1 2" key="1">
    <citation type="journal article" date="2019" name="Int. J. Syst. Evol. Microbiol.">
        <title>The Global Catalogue of Microorganisms (GCM) 10K type strain sequencing project: providing services to taxonomists for standard genome sequencing and annotation.</title>
        <authorList>
            <consortium name="The Broad Institute Genomics Platform"/>
            <consortium name="The Broad Institute Genome Sequencing Center for Infectious Disease"/>
            <person name="Wu L."/>
            <person name="Ma J."/>
        </authorList>
    </citation>
    <scope>NUCLEOTIDE SEQUENCE [LARGE SCALE GENOMIC DNA]</scope>
    <source>
        <strain evidence="1 2">JCM 16112</strain>
    </source>
</reference>
<organism evidence="1 2">
    <name type="scientific">Algoriphagus jejuensis</name>
    <dbReference type="NCBI Taxonomy" id="419934"/>
    <lineage>
        <taxon>Bacteria</taxon>
        <taxon>Pseudomonadati</taxon>
        <taxon>Bacteroidota</taxon>
        <taxon>Cytophagia</taxon>
        <taxon>Cytophagales</taxon>
        <taxon>Cyclobacteriaceae</taxon>
        <taxon>Algoriphagus</taxon>
    </lineage>
</organism>
<dbReference type="Proteomes" id="UP001500469">
    <property type="component" value="Unassembled WGS sequence"/>
</dbReference>
<protein>
    <submittedName>
        <fullName evidence="1">Thioredoxin family protein</fullName>
    </submittedName>
</protein>
<dbReference type="InterPro" id="IPR036249">
    <property type="entry name" value="Thioredoxin-like_sf"/>
</dbReference>
<evidence type="ECO:0000313" key="2">
    <source>
        <dbReference type="Proteomes" id="UP001500469"/>
    </source>
</evidence>
<keyword evidence="2" id="KW-1185">Reference proteome</keyword>
<name>A0ABN1MZK8_9BACT</name>
<comment type="caution">
    <text evidence="1">The sequence shown here is derived from an EMBL/GenBank/DDBJ whole genome shotgun (WGS) entry which is preliminary data.</text>
</comment>
<accession>A0ABN1MZK8</accession>
<dbReference type="SUPFAM" id="SSF52833">
    <property type="entry name" value="Thioredoxin-like"/>
    <property type="match status" value="1"/>
</dbReference>
<evidence type="ECO:0000313" key="1">
    <source>
        <dbReference type="EMBL" id="GAA0878667.1"/>
    </source>
</evidence>